<gene>
    <name evidence="1" type="ORF">QJS10_CPA01g02548</name>
</gene>
<dbReference type="AlphaFoldDB" id="A0AAV9FM50"/>
<evidence type="ECO:0000313" key="2">
    <source>
        <dbReference type="Proteomes" id="UP001180020"/>
    </source>
</evidence>
<accession>A0AAV9FM50</accession>
<name>A0AAV9FM50_ACOCL</name>
<protein>
    <submittedName>
        <fullName evidence="1">Uncharacterized protein</fullName>
    </submittedName>
</protein>
<dbReference type="EMBL" id="JAUJYO010000001">
    <property type="protein sequence ID" value="KAK1325732.1"/>
    <property type="molecule type" value="Genomic_DNA"/>
</dbReference>
<comment type="caution">
    <text evidence="1">The sequence shown here is derived from an EMBL/GenBank/DDBJ whole genome shotgun (WGS) entry which is preliminary data.</text>
</comment>
<sequence length="82" mass="9065">MRCGDKVYRGYSRNISRFAIPGWVSRGFAIPEMPTWKLFRAVQSTAQANPSSSPARRCLRSISTTCRAVVLTHFGMASASPI</sequence>
<keyword evidence="2" id="KW-1185">Reference proteome</keyword>
<dbReference type="Proteomes" id="UP001180020">
    <property type="component" value="Unassembled WGS sequence"/>
</dbReference>
<reference evidence="1" key="1">
    <citation type="journal article" date="2023" name="Nat. Commun.">
        <title>Diploid and tetraploid genomes of Acorus and the evolution of monocots.</title>
        <authorList>
            <person name="Ma L."/>
            <person name="Liu K.W."/>
            <person name="Li Z."/>
            <person name="Hsiao Y.Y."/>
            <person name="Qi Y."/>
            <person name="Fu T."/>
            <person name="Tang G.D."/>
            <person name="Zhang D."/>
            <person name="Sun W.H."/>
            <person name="Liu D.K."/>
            <person name="Li Y."/>
            <person name="Chen G.Z."/>
            <person name="Liu X.D."/>
            <person name="Liao X.Y."/>
            <person name="Jiang Y.T."/>
            <person name="Yu X."/>
            <person name="Hao Y."/>
            <person name="Huang J."/>
            <person name="Zhao X.W."/>
            <person name="Ke S."/>
            <person name="Chen Y.Y."/>
            <person name="Wu W.L."/>
            <person name="Hsu J.L."/>
            <person name="Lin Y.F."/>
            <person name="Huang M.D."/>
            <person name="Li C.Y."/>
            <person name="Huang L."/>
            <person name="Wang Z.W."/>
            <person name="Zhao X."/>
            <person name="Zhong W.Y."/>
            <person name="Peng D.H."/>
            <person name="Ahmad S."/>
            <person name="Lan S."/>
            <person name="Zhang J.S."/>
            <person name="Tsai W.C."/>
            <person name="Van de Peer Y."/>
            <person name="Liu Z.J."/>
        </authorList>
    </citation>
    <scope>NUCLEOTIDE SEQUENCE</scope>
    <source>
        <strain evidence="1">CP</strain>
    </source>
</reference>
<reference evidence="1" key="2">
    <citation type="submission" date="2023-06" db="EMBL/GenBank/DDBJ databases">
        <authorList>
            <person name="Ma L."/>
            <person name="Liu K.-W."/>
            <person name="Li Z."/>
            <person name="Hsiao Y.-Y."/>
            <person name="Qi Y."/>
            <person name="Fu T."/>
            <person name="Tang G."/>
            <person name="Zhang D."/>
            <person name="Sun W.-H."/>
            <person name="Liu D.-K."/>
            <person name="Li Y."/>
            <person name="Chen G.-Z."/>
            <person name="Liu X.-D."/>
            <person name="Liao X.-Y."/>
            <person name="Jiang Y.-T."/>
            <person name="Yu X."/>
            <person name="Hao Y."/>
            <person name="Huang J."/>
            <person name="Zhao X.-W."/>
            <person name="Ke S."/>
            <person name="Chen Y.-Y."/>
            <person name="Wu W.-L."/>
            <person name="Hsu J.-L."/>
            <person name="Lin Y.-F."/>
            <person name="Huang M.-D."/>
            <person name="Li C.-Y."/>
            <person name="Huang L."/>
            <person name="Wang Z.-W."/>
            <person name="Zhao X."/>
            <person name="Zhong W.-Y."/>
            <person name="Peng D.-H."/>
            <person name="Ahmad S."/>
            <person name="Lan S."/>
            <person name="Zhang J.-S."/>
            <person name="Tsai W.-C."/>
            <person name="Van De Peer Y."/>
            <person name="Liu Z.-J."/>
        </authorList>
    </citation>
    <scope>NUCLEOTIDE SEQUENCE</scope>
    <source>
        <strain evidence="1">CP</strain>
        <tissue evidence="1">Leaves</tissue>
    </source>
</reference>
<proteinExistence type="predicted"/>
<organism evidence="1 2">
    <name type="scientific">Acorus calamus</name>
    <name type="common">Sweet flag</name>
    <dbReference type="NCBI Taxonomy" id="4465"/>
    <lineage>
        <taxon>Eukaryota</taxon>
        <taxon>Viridiplantae</taxon>
        <taxon>Streptophyta</taxon>
        <taxon>Embryophyta</taxon>
        <taxon>Tracheophyta</taxon>
        <taxon>Spermatophyta</taxon>
        <taxon>Magnoliopsida</taxon>
        <taxon>Liliopsida</taxon>
        <taxon>Acoraceae</taxon>
        <taxon>Acorus</taxon>
    </lineage>
</organism>
<evidence type="ECO:0000313" key="1">
    <source>
        <dbReference type="EMBL" id="KAK1325732.1"/>
    </source>
</evidence>